<evidence type="ECO:0000313" key="4">
    <source>
        <dbReference type="EMBL" id="KAK1746470.1"/>
    </source>
</evidence>
<keyword evidence="4" id="KW-0418">Kinase</keyword>
<keyword evidence="5" id="KW-1185">Reference proteome</keyword>
<keyword evidence="4" id="KW-0808">Transferase</keyword>
<keyword evidence="2" id="KW-0472">Membrane</keyword>
<dbReference type="InterPro" id="IPR011009">
    <property type="entry name" value="Kinase-like_dom_sf"/>
</dbReference>
<dbReference type="InterPro" id="IPR000719">
    <property type="entry name" value="Prot_kinase_dom"/>
</dbReference>
<dbReference type="InterPro" id="IPR044095">
    <property type="entry name" value="ADCK2_dom"/>
</dbReference>
<dbReference type="InterPro" id="IPR004147">
    <property type="entry name" value="ABC1_dom"/>
</dbReference>
<dbReference type="PANTHER" id="PTHR45890:SF1">
    <property type="entry name" value="AARF DOMAIN CONTAINING KINASE 2"/>
    <property type="match status" value="1"/>
</dbReference>
<evidence type="ECO:0000313" key="5">
    <source>
        <dbReference type="Proteomes" id="UP001224775"/>
    </source>
</evidence>
<dbReference type="InterPro" id="IPR052402">
    <property type="entry name" value="ADCK_kinase"/>
</dbReference>
<dbReference type="EC" id="2.7.-.-" evidence="4"/>
<organism evidence="4 5">
    <name type="scientific">Skeletonema marinoi</name>
    <dbReference type="NCBI Taxonomy" id="267567"/>
    <lineage>
        <taxon>Eukaryota</taxon>
        <taxon>Sar</taxon>
        <taxon>Stramenopiles</taxon>
        <taxon>Ochrophyta</taxon>
        <taxon>Bacillariophyta</taxon>
        <taxon>Coscinodiscophyceae</taxon>
        <taxon>Thalassiosirophycidae</taxon>
        <taxon>Thalassiosirales</taxon>
        <taxon>Skeletonemataceae</taxon>
        <taxon>Skeletonema</taxon>
        <taxon>Skeletonema marinoi-dohrnii complex</taxon>
    </lineage>
</organism>
<dbReference type="Gene3D" id="1.10.510.10">
    <property type="entry name" value="Transferase(Phosphotransferase) domain 1"/>
    <property type="match status" value="1"/>
</dbReference>
<dbReference type="PROSITE" id="PS50011">
    <property type="entry name" value="PROTEIN_KINASE_DOM"/>
    <property type="match status" value="1"/>
</dbReference>
<name>A0AAD8YJ83_9STRA</name>
<keyword evidence="2" id="KW-1133">Transmembrane helix</keyword>
<feature type="domain" description="Protein kinase" evidence="3">
    <location>
        <begin position="261"/>
        <end position="599"/>
    </location>
</feature>
<comment type="similarity">
    <text evidence="1">Belongs to the protein kinase superfamily. ADCK protein kinase family.</text>
</comment>
<dbReference type="EMBL" id="JATAAI010000004">
    <property type="protein sequence ID" value="KAK1746470.1"/>
    <property type="molecule type" value="Genomic_DNA"/>
</dbReference>
<evidence type="ECO:0000259" key="3">
    <source>
        <dbReference type="PROSITE" id="PS50011"/>
    </source>
</evidence>
<dbReference type="Proteomes" id="UP001224775">
    <property type="component" value="Unassembled WGS sequence"/>
</dbReference>
<dbReference type="PANTHER" id="PTHR45890">
    <property type="entry name" value="AARF DOMAIN CONTAINING KINASE 2 (PREDICTED)"/>
    <property type="match status" value="1"/>
</dbReference>
<accession>A0AAD8YJ83</accession>
<dbReference type="GO" id="GO:0004672">
    <property type="term" value="F:protein kinase activity"/>
    <property type="evidence" value="ECO:0007669"/>
    <property type="project" value="InterPro"/>
</dbReference>
<keyword evidence="2" id="KW-0812">Transmembrane</keyword>
<proteinExistence type="inferred from homology"/>
<dbReference type="CDD" id="cd13971">
    <property type="entry name" value="ADCK2-like"/>
    <property type="match status" value="1"/>
</dbReference>
<dbReference type="SUPFAM" id="SSF56112">
    <property type="entry name" value="Protein kinase-like (PK-like)"/>
    <property type="match status" value="1"/>
</dbReference>
<dbReference type="GO" id="GO:0005524">
    <property type="term" value="F:ATP binding"/>
    <property type="evidence" value="ECO:0007669"/>
    <property type="project" value="InterPro"/>
</dbReference>
<gene>
    <name evidence="4" type="ORF">QTG54_003077</name>
</gene>
<evidence type="ECO:0000256" key="2">
    <source>
        <dbReference type="SAM" id="Phobius"/>
    </source>
</evidence>
<dbReference type="AlphaFoldDB" id="A0AAD8YJ83"/>
<dbReference type="Pfam" id="PF03109">
    <property type="entry name" value="ABC1"/>
    <property type="match status" value="1"/>
</dbReference>
<feature type="transmembrane region" description="Helical" evidence="2">
    <location>
        <begin position="108"/>
        <end position="135"/>
    </location>
</feature>
<reference evidence="4" key="1">
    <citation type="submission" date="2023-06" db="EMBL/GenBank/DDBJ databases">
        <title>Survivors Of The Sea: Transcriptome response of Skeletonema marinoi to long-term dormancy.</title>
        <authorList>
            <person name="Pinder M.I.M."/>
            <person name="Kourtchenko O."/>
            <person name="Robertson E.K."/>
            <person name="Larsson T."/>
            <person name="Maumus F."/>
            <person name="Osuna-Cruz C.M."/>
            <person name="Vancaester E."/>
            <person name="Stenow R."/>
            <person name="Vandepoele K."/>
            <person name="Ploug H."/>
            <person name="Bruchert V."/>
            <person name="Godhe A."/>
            <person name="Topel M."/>
        </authorList>
    </citation>
    <scope>NUCLEOTIDE SEQUENCE</scope>
    <source>
        <strain evidence="4">R05AC</strain>
    </source>
</reference>
<evidence type="ECO:0000256" key="1">
    <source>
        <dbReference type="ARBA" id="ARBA00009670"/>
    </source>
</evidence>
<protein>
    <submittedName>
        <fullName evidence="4">ADCK family kinase</fullName>
        <ecNumber evidence="4">2.7.-.-</ecNumber>
    </submittedName>
</protein>
<sequence length="599" mass="67265">MLCSTLIRLRPLHRSSPSSIIRLTGGRWKGPPSRHRHSLLLGTSFVAASAILTHNVRQCCHCESKNQARLVDNGNQSTTINIYQTKNKQHKTRWLQRLRQRIKNTVFVIWRGVEIVVMFSPLVILAPTAFVASYANDIWQQLCGHTDNGSIMLTSGYVIGEQSAAPGACDASLLRHRTSHDNTFASNIAWSYTLFTLQHLGPAFVKLGQWAATRRDLFPVSFCIRLSELHSSTQTHSFAHTQNALFEAFGEDYESRGLVLHEDDTILGSGSAAQVYKATLKSSTSEKPVAVKVLHPNIRMKVERDLSLMLYIANFIDRYIPLQSVKMLSLPRAVENFADIMRRQVDLRIERDNLEIFRENFGCSTKSSPAINFPEPQRHWVSEQVLVEDYIGDGARPISDYLDDDSMNGLKERRALAGTFVRSALKMVFTDNFVHSDLHPGNVFVREEKTKRNETKYMITFLDAGIATSLQPNDRKNLRDLFKAVVLNDGYTAGALMIERARFERCSSIPGGKEKFASGVQDIVSEFHDRRKQGLTLGAVRIGALLAKILDLCRVYQVEIDPAMSSIVISMMVLEGLGRSLDPDLNLIKSAIPFLMGKV</sequence>
<comment type="caution">
    <text evidence="4">The sequence shown here is derived from an EMBL/GenBank/DDBJ whole genome shotgun (WGS) entry which is preliminary data.</text>
</comment>